<reference evidence="2 3" key="1">
    <citation type="submission" date="2023-12" db="EMBL/GenBank/DDBJ databases">
        <title>Baltic Sea Cyanobacteria.</title>
        <authorList>
            <person name="Delbaje E."/>
            <person name="Fewer D.P."/>
            <person name="Shishido T.K."/>
        </authorList>
    </citation>
    <scope>NUCLEOTIDE SEQUENCE [LARGE SCALE GENOMIC DNA]</scope>
    <source>
        <strain evidence="2 3">UHCC 0139</strain>
    </source>
</reference>
<dbReference type="InterPro" id="IPR036282">
    <property type="entry name" value="Glutathione-S-Trfase_C_sf"/>
</dbReference>
<dbReference type="PROSITE" id="PS50405">
    <property type="entry name" value="GST_CTER"/>
    <property type="match status" value="1"/>
</dbReference>
<dbReference type="InterPro" id="IPR016639">
    <property type="entry name" value="GST_Omega/GSH"/>
</dbReference>
<dbReference type="InterPro" id="IPR010987">
    <property type="entry name" value="Glutathione-S-Trfase_C-like"/>
</dbReference>
<evidence type="ECO:0000313" key="2">
    <source>
        <dbReference type="EMBL" id="MEA5392417.1"/>
    </source>
</evidence>
<dbReference type="Pfam" id="PF13410">
    <property type="entry name" value="GST_C_2"/>
    <property type="match status" value="1"/>
</dbReference>
<dbReference type="PANTHER" id="PTHR32419">
    <property type="entry name" value="GLUTATHIONYL-HYDROQUINONE REDUCTASE"/>
    <property type="match status" value="1"/>
</dbReference>
<protein>
    <submittedName>
        <fullName evidence="2">Glutathione S-transferase C-terminal domain-containing protein</fullName>
    </submittedName>
</protein>
<gene>
    <name evidence="2" type="ORF">VB738_14230</name>
</gene>
<evidence type="ECO:0000259" key="1">
    <source>
        <dbReference type="PROSITE" id="PS50405"/>
    </source>
</evidence>
<evidence type="ECO:0000313" key="3">
    <source>
        <dbReference type="Proteomes" id="UP001304461"/>
    </source>
</evidence>
<dbReference type="Proteomes" id="UP001304461">
    <property type="component" value="Unassembled WGS sequence"/>
</dbReference>
<feature type="domain" description="GST C-terminal" evidence="1">
    <location>
        <begin position="165"/>
        <end position="295"/>
    </location>
</feature>
<accession>A0ABU5RXC9</accession>
<dbReference type="SUPFAM" id="SSF47616">
    <property type="entry name" value="GST C-terminal domain-like"/>
    <property type="match status" value="1"/>
</dbReference>
<dbReference type="PANTHER" id="PTHR32419:SF6">
    <property type="entry name" value="GLUTATHIONE S-TRANSFERASE OMEGA-LIKE 1-RELATED"/>
    <property type="match status" value="1"/>
</dbReference>
<comment type="caution">
    <text evidence="2">The sequence shown here is derived from an EMBL/GenBank/DDBJ whole genome shotgun (WGS) entry which is preliminary data.</text>
</comment>
<name>A0ABU5RXC9_9CYAN</name>
<dbReference type="RefSeq" id="WP_323306369.1">
    <property type="nucleotide sequence ID" value="NZ_JAYGHX010000011.1"/>
</dbReference>
<dbReference type="Gene3D" id="3.40.30.10">
    <property type="entry name" value="Glutaredoxin"/>
    <property type="match status" value="1"/>
</dbReference>
<dbReference type="Gene3D" id="1.20.1050.10">
    <property type="match status" value="1"/>
</dbReference>
<proteinExistence type="predicted"/>
<organism evidence="2 3">
    <name type="scientific">Cyanobium gracile UHCC 0139</name>
    <dbReference type="NCBI Taxonomy" id="3110308"/>
    <lineage>
        <taxon>Bacteria</taxon>
        <taxon>Bacillati</taxon>
        <taxon>Cyanobacteriota</taxon>
        <taxon>Cyanophyceae</taxon>
        <taxon>Synechococcales</taxon>
        <taxon>Prochlorococcaceae</taxon>
        <taxon>Cyanobium</taxon>
    </lineage>
</organism>
<keyword evidence="3" id="KW-1185">Reference proteome</keyword>
<sequence length="330" mass="35516">MAPPATLVRSARQLWQCQWRLLMGGLGPADSQGRYRRPAGAFTALPPLPVDAAAAGGHVLIVGRSCPWAHRAWLTWSLRGLAPMIDTVVVVPDPDAGRWRFGEPFEGCVTLLDLYRRSGADPRARATVPALYSRRTGTILVNESARLIELLNAWPAAPGAPDLAPPADLPAISAWRERLQGDVNDGVYRCGFARNQAAYDEAEAALFAALAAVEAALASQGDSGGWLCGGAHPSLADVVLFPTLIRMELVYAPLFGCSRKPLWQLPRLWDWRRRFHALEGVAATCFPDAWRRDYFGALFPLHPSGIVPAGPDLATLVGSPPPAAPGAPTR</sequence>
<dbReference type="EMBL" id="JAYGHX010000011">
    <property type="protein sequence ID" value="MEA5392417.1"/>
    <property type="molecule type" value="Genomic_DNA"/>
</dbReference>